<keyword evidence="3" id="KW-1185">Reference proteome</keyword>
<dbReference type="EMBL" id="CAUYUJ010006164">
    <property type="protein sequence ID" value="CAK0816330.1"/>
    <property type="molecule type" value="Genomic_DNA"/>
</dbReference>
<feature type="region of interest" description="Disordered" evidence="1">
    <location>
        <begin position="1"/>
        <end position="97"/>
    </location>
</feature>
<name>A0ABN9RBK5_9DINO</name>
<proteinExistence type="predicted"/>
<sequence length="120" mass="12882">STFSLPPLVLAAGPRSSVSGWRLGPRPGTRPSRASGATARRRCAPVAGGRMRRWPPATRPGARSWRRPWQSGTSWSDRGGPSSPRGQRGPRGAFSHDLLSESGAGPLYYVLFVNHLVAHS</sequence>
<evidence type="ECO:0000313" key="3">
    <source>
        <dbReference type="Proteomes" id="UP001189429"/>
    </source>
</evidence>
<comment type="caution">
    <text evidence="2">The sequence shown here is derived from an EMBL/GenBank/DDBJ whole genome shotgun (WGS) entry which is preliminary data.</text>
</comment>
<protein>
    <submittedName>
        <fullName evidence="2">Uncharacterized protein</fullName>
    </submittedName>
</protein>
<gene>
    <name evidence="2" type="ORF">PCOR1329_LOCUS19335</name>
</gene>
<feature type="non-terminal residue" evidence="2">
    <location>
        <position position="120"/>
    </location>
</feature>
<accession>A0ABN9RBK5</accession>
<evidence type="ECO:0000256" key="1">
    <source>
        <dbReference type="SAM" id="MobiDB-lite"/>
    </source>
</evidence>
<dbReference type="Proteomes" id="UP001189429">
    <property type="component" value="Unassembled WGS sequence"/>
</dbReference>
<evidence type="ECO:0000313" key="2">
    <source>
        <dbReference type="EMBL" id="CAK0816330.1"/>
    </source>
</evidence>
<reference evidence="2" key="1">
    <citation type="submission" date="2023-10" db="EMBL/GenBank/DDBJ databases">
        <authorList>
            <person name="Chen Y."/>
            <person name="Shah S."/>
            <person name="Dougan E. K."/>
            <person name="Thang M."/>
            <person name="Chan C."/>
        </authorList>
    </citation>
    <scope>NUCLEOTIDE SEQUENCE [LARGE SCALE GENOMIC DNA]</scope>
</reference>
<feature type="non-terminal residue" evidence="2">
    <location>
        <position position="1"/>
    </location>
</feature>
<organism evidence="2 3">
    <name type="scientific">Prorocentrum cordatum</name>
    <dbReference type="NCBI Taxonomy" id="2364126"/>
    <lineage>
        <taxon>Eukaryota</taxon>
        <taxon>Sar</taxon>
        <taxon>Alveolata</taxon>
        <taxon>Dinophyceae</taxon>
        <taxon>Prorocentrales</taxon>
        <taxon>Prorocentraceae</taxon>
        <taxon>Prorocentrum</taxon>
    </lineage>
</organism>
<feature type="compositionally biased region" description="Low complexity" evidence="1">
    <location>
        <begin position="74"/>
        <end position="92"/>
    </location>
</feature>